<dbReference type="STRING" id="1314751.GCA_001591425_03349"/>
<dbReference type="Gene3D" id="1.10.287.1890">
    <property type="match status" value="1"/>
</dbReference>
<dbReference type="Pfam" id="PF04816">
    <property type="entry name" value="TrmK"/>
    <property type="match status" value="1"/>
</dbReference>
<dbReference type="KEGG" id="bcoh:BC6307_15525"/>
<dbReference type="EMBL" id="CP018866">
    <property type="protein sequence ID" value="AST92600.1"/>
    <property type="molecule type" value="Genomic_DNA"/>
</dbReference>
<sequence length="234" mass="26459">MNELKLSKRLEEVVKHIPKGSSIADIGSDHAYLPCYAYLTEQIKSAIAGEVVEGPYQSALEQVKKSDLQHVITVRKGDGLDVISPGEVDCITIAGMGGTLIQSILERGKNKLEGVQRLILQPNIGTHKVREWLLQNDWEIIAETILEEDQRIYEIVVAERGTAIAPYHENKEAGLLLGPFLMKEKSEVFTKKWQHEKLHWQQIVTQLQNAPESEENRKKKAELHQKIAIVEEIL</sequence>
<dbReference type="PANTHER" id="PTHR38451">
    <property type="entry name" value="TRNA (ADENINE(22)-N(1))-METHYLTRANSFERASE"/>
    <property type="match status" value="1"/>
</dbReference>
<reference evidence="1 2" key="1">
    <citation type="submission" date="2016-12" db="EMBL/GenBank/DDBJ databases">
        <title>The whole genome sequencing and assembly of Bacillus cohnii DSM 6307T strain.</title>
        <authorList>
            <person name="Lee Y.-J."/>
            <person name="Yi H."/>
            <person name="Bahn Y.-S."/>
            <person name="Kim J.F."/>
            <person name="Lee D.-W."/>
        </authorList>
    </citation>
    <scope>NUCLEOTIDE SEQUENCE [LARGE SCALE GENOMIC DNA]</scope>
    <source>
        <strain evidence="1 2">DSM 6307</strain>
    </source>
</reference>
<keyword evidence="1" id="KW-0808">Transferase</keyword>
<dbReference type="AlphaFoldDB" id="A0A223KSZ9"/>
<dbReference type="InterPro" id="IPR029063">
    <property type="entry name" value="SAM-dependent_MTases_sf"/>
</dbReference>
<dbReference type="PIRSF" id="PIRSF018637">
    <property type="entry name" value="TrmK"/>
    <property type="match status" value="1"/>
</dbReference>
<keyword evidence="2" id="KW-1185">Reference proteome</keyword>
<dbReference type="Gene3D" id="3.40.50.150">
    <property type="entry name" value="Vaccinia Virus protein VP39"/>
    <property type="match status" value="1"/>
</dbReference>
<dbReference type="RefSeq" id="WP_066418710.1">
    <property type="nucleotide sequence ID" value="NZ_CP018866.1"/>
</dbReference>
<dbReference type="SUPFAM" id="SSF53335">
    <property type="entry name" value="S-adenosyl-L-methionine-dependent methyltransferases"/>
    <property type="match status" value="1"/>
</dbReference>
<dbReference type="InterPro" id="IPR006901">
    <property type="entry name" value="TrmK"/>
</dbReference>
<evidence type="ECO:0000313" key="1">
    <source>
        <dbReference type="EMBL" id="AST92600.1"/>
    </source>
</evidence>
<dbReference type="GO" id="GO:0160105">
    <property type="term" value="F:tRNA (adenine(22)-N1)-methyltransferase activity"/>
    <property type="evidence" value="ECO:0007669"/>
    <property type="project" value="InterPro"/>
</dbReference>
<organism evidence="1 2">
    <name type="scientific">Sutcliffiella cohnii</name>
    <dbReference type="NCBI Taxonomy" id="33932"/>
    <lineage>
        <taxon>Bacteria</taxon>
        <taxon>Bacillati</taxon>
        <taxon>Bacillota</taxon>
        <taxon>Bacilli</taxon>
        <taxon>Bacillales</taxon>
        <taxon>Bacillaceae</taxon>
        <taxon>Sutcliffiella</taxon>
    </lineage>
</organism>
<dbReference type="Proteomes" id="UP000215224">
    <property type="component" value="Chromosome"/>
</dbReference>
<evidence type="ECO:0000313" key="2">
    <source>
        <dbReference type="Proteomes" id="UP000215224"/>
    </source>
</evidence>
<dbReference type="PANTHER" id="PTHR38451:SF1">
    <property type="entry name" value="TRNA (ADENINE(22)-N(1))-METHYLTRANSFERASE"/>
    <property type="match status" value="1"/>
</dbReference>
<name>A0A223KSZ9_9BACI</name>
<protein>
    <submittedName>
        <fullName evidence="1">SAM-dependent methyltransferase</fullName>
    </submittedName>
</protein>
<proteinExistence type="predicted"/>
<gene>
    <name evidence="1" type="ORF">BC6307_15525</name>
</gene>
<accession>A0A223KSZ9</accession>
<dbReference type="GO" id="GO:0032259">
    <property type="term" value="P:methylation"/>
    <property type="evidence" value="ECO:0007669"/>
    <property type="project" value="UniProtKB-KW"/>
</dbReference>
<keyword evidence="1" id="KW-0489">Methyltransferase</keyword>